<feature type="disulfide bond" evidence="16">
    <location>
        <begin position="92"/>
        <end position="425"/>
    </location>
</feature>
<keyword evidence="16" id="KW-1015">Disulfide bond</keyword>
<dbReference type="PIRSF" id="PIRSF000894">
    <property type="entry name" value="Acid_phosphatase"/>
    <property type="match status" value="1"/>
</dbReference>
<evidence type="ECO:0000256" key="1">
    <source>
        <dbReference type="ARBA" id="ARBA00004236"/>
    </source>
</evidence>
<keyword evidence="6" id="KW-1003">Cell membrane</keyword>
<dbReference type="EC" id="3.1.3.62" evidence="4"/>
<dbReference type="EMBL" id="BMAT01002920">
    <property type="protein sequence ID" value="GFS16729.1"/>
    <property type="molecule type" value="Genomic_DNA"/>
</dbReference>
<dbReference type="EC" id="3.1.3.80" evidence="3"/>
<dbReference type="GO" id="GO:0052745">
    <property type="term" value="F:inositol phosphate phosphatase activity"/>
    <property type="evidence" value="ECO:0007669"/>
    <property type="project" value="TreeGrafter"/>
</dbReference>
<keyword evidence="7" id="KW-0732">Signal</keyword>
<dbReference type="GO" id="GO:0003993">
    <property type="term" value="F:acid phosphatase activity"/>
    <property type="evidence" value="ECO:0007669"/>
    <property type="project" value="TreeGrafter"/>
</dbReference>
<keyword evidence="10" id="KW-0325">Glycoprotein</keyword>
<reference evidence="17 18" key="1">
    <citation type="journal article" date="2021" name="Elife">
        <title>Chloroplast acquisition without the gene transfer in kleptoplastic sea slugs, Plakobranchus ocellatus.</title>
        <authorList>
            <person name="Maeda T."/>
            <person name="Takahashi S."/>
            <person name="Yoshida T."/>
            <person name="Shimamura S."/>
            <person name="Takaki Y."/>
            <person name="Nagai Y."/>
            <person name="Toyoda A."/>
            <person name="Suzuki Y."/>
            <person name="Arimoto A."/>
            <person name="Ishii H."/>
            <person name="Satoh N."/>
            <person name="Nishiyama T."/>
            <person name="Hasebe M."/>
            <person name="Maruyama T."/>
            <person name="Minagawa J."/>
            <person name="Obokata J."/>
            <person name="Shigenobu S."/>
        </authorList>
    </citation>
    <scope>NUCLEOTIDE SEQUENCE [LARGE SCALE GENOMIC DNA]</scope>
</reference>
<keyword evidence="9" id="KW-0472">Membrane</keyword>
<dbReference type="InterPro" id="IPR016274">
    <property type="entry name" value="Histidine_acid_Pase_euk"/>
</dbReference>
<evidence type="ECO:0000256" key="8">
    <source>
        <dbReference type="ARBA" id="ARBA00022801"/>
    </source>
</evidence>
<evidence type="ECO:0000256" key="14">
    <source>
        <dbReference type="ARBA" id="ARBA00043691"/>
    </source>
</evidence>
<feature type="disulfide bond" evidence="16">
    <location>
        <begin position="287"/>
        <end position="300"/>
    </location>
</feature>
<evidence type="ECO:0000256" key="15">
    <source>
        <dbReference type="ARBA" id="ARBA00043832"/>
    </source>
</evidence>
<evidence type="ECO:0000256" key="16">
    <source>
        <dbReference type="PIRSR" id="PIRSR000894-2"/>
    </source>
</evidence>
<keyword evidence="18" id="KW-1185">Reference proteome</keyword>
<evidence type="ECO:0000256" key="2">
    <source>
        <dbReference type="ARBA" id="ARBA00008422"/>
    </source>
</evidence>
<dbReference type="SUPFAM" id="SSF53254">
    <property type="entry name" value="Phosphoglycerate mutase-like"/>
    <property type="match status" value="1"/>
</dbReference>
<comment type="catalytic activity">
    <reaction evidence="13">
        <text>1D-myo-inositol 1,2,4,5,6-pentakisphosphate + H2O = 1D-myo-inositol 1,2,5,6-tetrakisphosphate + phosphate</text>
        <dbReference type="Rhea" id="RHEA:77115"/>
        <dbReference type="ChEBI" id="CHEBI:15377"/>
        <dbReference type="ChEBI" id="CHEBI:43474"/>
        <dbReference type="ChEBI" id="CHEBI:57798"/>
        <dbReference type="ChEBI" id="CHEBI:195535"/>
        <dbReference type="EC" id="3.1.3.62"/>
    </reaction>
    <physiologicalReaction direction="left-to-right" evidence="13">
        <dbReference type="Rhea" id="RHEA:77116"/>
    </physiologicalReaction>
</comment>
<dbReference type="AlphaFoldDB" id="A0AAV4J1T7"/>
<evidence type="ECO:0000256" key="12">
    <source>
        <dbReference type="ARBA" id="ARBA00043668"/>
    </source>
</evidence>
<evidence type="ECO:0000256" key="9">
    <source>
        <dbReference type="ARBA" id="ARBA00023136"/>
    </source>
</evidence>
<dbReference type="PANTHER" id="PTHR20963">
    <property type="entry name" value="MULTIPLE INOSITOL POLYPHOSPHATE PHOSPHATASE-RELATED"/>
    <property type="match status" value="1"/>
</dbReference>
<proteinExistence type="inferred from homology"/>
<evidence type="ECO:0000256" key="13">
    <source>
        <dbReference type="ARBA" id="ARBA00043671"/>
    </source>
</evidence>
<dbReference type="GO" id="GO:0034417">
    <property type="term" value="F:bisphosphoglycerate 3-phosphatase activity"/>
    <property type="evidence" value="ECO:0007669"/>
    <property type="project" value="UniProtKB-EC"/>
</dbReference>
<dbReference type="Pfam" id="PF00328">
    <property type="entry name" value="His_Phos_2"/>
    <property type="match status" value="1"/>
</dbReference>
<sequence>MAATIVTARSISGYSMNMRRKAKTQRCYSKTYRSRSLLFLLSFYAILSVCLSLKSKHFSGKTPYSWVNLVDVEDEVKEDEWYNMENLQGMACNAVHASAVIRHGARFPGLEDVNHLIDIHHRLVNAMEPDVNPGLYEWKNKFPSNNDKALHHLGEEEQEGLGYRIGKRLHTLFVDEDISDFRFIVSSMQRTKESASAFYEGFTRAMHTEDDIDDEFDSEVNDELMRFFALCAKYVYSVDQNKTAYKEYHDFLEGPDIKKVTTKIYEKLGIKEDVLKPVDIRLLFLACGYETAAFKSSPWCSVLDDDDVEVLDYLGDIRHSIKNGYTHNITWLQSCPLLSEIFFGFDETIMEIENTEDDEEVGGFTVGQFAFGHAETIGPLHAILGLFNDSTPIRADNRIHQNNRLFRASKISPFSANVVFVLYECVPEEFKDDEEVETADYYLQMFINEKPHLIPGCKEMHCPYTQVRERYSHYIDRCDFKNLCKKSPLKDEL</sequence>
<dbReference type="CDD" id="cd07061">
    <property type="entry name" value="HP_HAP_like"/>
    <property type="match status" value="1"/>
</dbReference>
<evidence type="ECO:0000313" key="17">
    <source>
        <dbReference type="EMBL" id="GFS16729.1"/>
    </source>
</evidence>
<comment type="similarity">
    <text evidence="2">Belongs to the histidine acid phosphatase family. MINPP1 subfamily.</text>
</comment>
<evidence type="ECO:0000256" key="7">
    <source>
        <dbReference type="ARBA" id="ARBA00022729"/>
    </source>
</evidence>
<evidence type="ECO:0000256" key="10">
    <source>
        <dbReference type="ARBA" id="ARBA00023180"/>
    </source>
</evidence>
<accession>A0AAV4J1T7</accession>
<evidence type="ECO:0000313" key="18">
    <source>
        <dbReference type="Proteomes" id="UP000762676"/>
    </source>
</evidence>
<dbReference type="GO" id="GO:0005886">
    <property type="term" value="C:plasma membrane"/>
    <property type="evidence" value="ECO:0007669"/>
    <property type="project" value="UniProtKB-SubCell"/>
</dbReference>
<comment type="catalytic activity">
    <reaction evidence="15">
        <text>(2R)-2,3-bisphosphoglycerate + H2O = (2R)-2-phosphoglycerate + phosphate</text>
        <dbReference type="Rhea" id="RHEA:27381"/>
        <dbReference type="ChEBI" id="CHEBI:15377"/>
        <dbReference type="ChEBI" id="CHEBI:43474"/>
        <dbReference type="ChEBI" id="CHEBI:58248"/>
        <dbReference type="ChEBI" id="CHEBI:58289"/>
        <dbReference type="EC" id="3.1.3.80"/>
    </reaction>
    <physiologicalReaction direction="left-to-right" evidence="15">
        <dbReference type="Rhea" id="RHEA:27382"/>
    </physiologicalReaction>
</comment>
<dbReference type="Gene3D" id="3.40.50.1240">
    <property type="entry name" value="Phosphoglycerate mutase-like"/>
    <property type="match status" value="1"/>
</dbReference>
<comment type="catalytic activity">
    <reaction evidence="14">
        <text>1D-myo-inositol hexakisphosphate + H2O = 1D-myo-inositol 1,2,4,5,6-pentakisphosphate + phosphate</text>
        <dbReference type="Rhea" id="RHEA:16989"/>
        <dbReference type="ChEBI" id="CHEBI:15377"/>
        <dbReference type="ChEBI" id="CHEBI:43474"/>
        <dbReference type="ChEBI" id="CHEBI:57798"/>
        <dbReference type="ChEBI" id="CHEBI:58130"/>
        <dbReference type="EC" id="3.1.3.62"/>
    </reaction>
    <physiologicalReaction direction="left-to-right" evidence="14">
        <dbReference type="Rhea" id="RHEA:16990"/>
    </physiologicalReaction>
</comment>
<dbReference type="InterPro" id="IPR029033">
    <property type="entry name" value="His_PPase_superfam"/>
</dbReference>
<evidence type="ECO:0000256" key="3">
    <source>
        <dbReference type="ARBA" id="ARBA00012976"/>
    </source>
</evidence>
<evidence type="ECO:0000256" key="5">
    <source>
        <dbReference type="ARBA" id="ARBA00018097"/>
    </source>
</evidence>
<comment type="catalytic activity">
    <reaction evidence="12">
        <text>1D-myo-inositol 1,2,5,6-tetrakisphosphate + H2O = 1D-myo-inositol 1,2,6-trisphosphate + phosphate</text>
        <dbReference type="Rhea" id="RHEA:77119"/>
        <dbReference type="ChEBI" id="CHEBI:15377"/>
        <dbReference type="ChEBI" id="CHEBI:43474"/>
        <dbReference type="ChEBI" id="CHEBI:195535"/>
        <dbReference type="ChEBI" id="CHEBI:195537"/>
        <dbReference type="EC" id="3.1.3.62"/>
    </reaction>
    <physiologicalReaction direction="left-to-right" evidence="12">
        <dbReference type="Rhea" id="RHEA:77120"/>
    </physiologicalReaction>
</comment>
<organism evidence="17 18">
    <name type="scientific">Elysia marginata</name>
    <dbReference type="NCBI Taxonomy" id="1093978"/>
    <lineage>
        <taxon>Eukaryota</taxon>
        <taxon>Metazoa</taxon>
        <taxon>Spiralia</taxon>
        <taxon>Lophotrochozoa</taxon>
        <taxon>Mollusca</taxon>
        <taxon>Gastropoda</taxon>
        <taxon>Heterobranchia</taxon>
        <taxon>Euthyneura</taxon>
        <taxon>Panpulmonata</taxon>
        <taxon>Sacoglossa</taxon>
        <taxon>Placobranchoidea</taxon>
        <taxon>Plakobranchidae</taxon>
        <taxon>Elysia</taxon>
    </lineage>
</organism>
<comment type="subcellular location">
    <subcellularLocation>
        <location evidence="1">Cell membrane</location>
    </subcellularLocation>
</comment>
<evidence type="ECO:0000256" key="4">
    <source>
        <dbReference type="ARBA" id="ARBA00013040"/>
    </source>
</evidence>
<protein>
    <recommendedName>
        <fullName evidence="5">Multiple inositol polyphosphate phosphatase 1</fullName>
        <ecNumber evidence="4">3.1.3.62</ecNumber>
        <ecNumber evidence="3">3.1.3.80</ecNumber>
    </recommendedName>
    <alternativeName>
        <fullName evidence="11">2,3-bisphosphoglycerate 3-phosphatase</fullName>
    </alternativeName>
</protein>
<dbReference type="PANTHER" id="PTHR20963:SF8">
    <property type="entry name" value="MULTIPLE INOSITOL POLYPHOSPHATE PHOSPHATASE 1"/>
    <property type="match status" value="1"/>
</dbReference>
<dbReference type="InterPro" id="IPR000560">
    <property type="entry name" value="His_Pase_clade-2"/>
</dbReference>
<gene>
    <name evidence="17" type="ORF">ElyMa_001480000</name>
</gene>
<comment type="caution">
    <text evidence="17">The sequence shown here is derived from an EMBL/GenBank/DDBJ whole genome shotgun (WGS) entry which is preliminary data.</text>
</comment>
<name>A0AAV4J1T7_9GAST</name>
<dbReference type="Proteomes" id="UP000762676">
    <property type="component" value="Unassembled WGS sequence"/>
</dbReference>
<evidence type="ECO:0000256" key="6">
    <source>
        <dbReference type="ARBA" id="ARBA00022475"/>
    </source>
</evidence>
<keyword evidence="8" id="KW-0378">Hydrolase</keyword>
<evidence type="ECO:0000256" key="11">
    <source>
        <dbReference type="ARBA" id="ARBA00031642"/>
    </source>
</evidence>